<dbReference type="InterPro" id="IPR038654">
    <property type="entry name" value="PINIT_sf"/>
</dbReference>
<dbReference type="Gene3D" id="2.60.120.780">
    <property type="entry name" value="PINIT domain"/>
    <property type="match status" value="1"/>
</dbReference>
<dbReference type="OrthoDB" id="10263264at2759"/>
<evidence type="ECO:0000256" key="5">
    <source>
        <dbReference type="ARBA" id="ARBA00022771"/>
    </source>
</evidence>
<comment type="pathway">
    <text evidence="1">Protein modification; protein sumoylation.</text>
</comment>
<evidence type="ECO:0000256" key="7">
    <source>
        <dbReference type="ARBA" id="ARBA00022833"/>
    </source>
</evidence>
<comment type="similarity">
    <text evidence="2">Belongs to the PIAS family.</text>
</comment>
<reference evidence="11" key="1">
    <citation type="journal article" date="2020" name="Cell">
        <title>Large-Scale Comparative Analyses of Tick Genomes Elucidate Their Genetic Diversity and Vector Capacities.</title>
        <authorList>
            <consortium name="Tick Genome and Microbiome Consortium (TIGMIC)"/>
            <person name="Jia N."/>
            <person name="Wang J."/>
            <person name="Shi W."/>
            <person name="Du L."/>
            <person name="Sun Y."/>
            <person name="Zhan W."/>
            <person name="Jiang J.F."/>
            <person name="Wang Q."/>
            <person name="Zhang B."/>
            <person name="Ji P."/>
            <person name="Bell-Sakyi L."/>
            <person name="Cui X.M."/>
            <person name="Yuan T.T."/>
            <person name="Jiang B.G."/>
            <person name="Yang W.F."/>
            <person name="Lam T.T."/>
            <person name="Chang Q.C."/>
            <person name="Ding S.J."/>
            <person name="Wang X.J."/>
            <person name="Zhu J.G."/>
            <person name="Ruan X.D."/>
            <person name="Zhao L."/>
            <person name="Wei J.T."/>
            <person name="Ye R.Z."/>
            <person name="Que T.C."/>
            <person name="Du C.H."/>
            <person name="Zhou Y.H."/>
            <person name="Cheng J.X."/>
            <person name="Dai P.F."/>
            <person name="Guo W.B."/>
            <person name="Han X.H."/>
            <person name="Huang E.J."/>
            <person name="Li L.F."/>
            <person name="Wei W."/>
            <person name="Gao Y.C."/>
            <person name="Liu J.Z."/>
            <person name="Shao H.Z."/>
            <person name="Wang X."/>
            <person name="Wang C.C."/>
            <person name="Yang T.C."/>
            <person name="Huo Q.B."/>
            <person name="Li W."/>
            <person name="Chen H.Y."/>
            <person name="Chen S.E."/>
            <person name="Zhou L.G."/>
            <person name="Ni X.B."/>
            <person name="Tian J.H."/>
            <person name="Sheng Y."/>
            <person name="Liu T."/>
            <person name="Pan Y.S."/>
            <person name="Xia L.Y."/>
            <person name="Li J."/>
            <person name="Zhao F."/>
            <person name="Cao W.C."/>
        </authorList>
    </citation>
    <scope>NUCLEOTIDE SEQUENCE</scope>
    <source>
        <strain evidence="11">Rmic-2018</strain>
    </source>
</reference>
<evidence type="ECO:0000259" key="10">
    <source>
        <dbReference type="PROSITE" id="PS51466"/>
    </source>
</evidence>
<feature type="domain" description="PINIT" evidence="10">
    <location>
        <begin position="1"/>
        <end position="165"/>
    </location>
</feature>
<evidence type="ECO:0000256" key="1">
    <source>
        <dbReference type="ARBA" id="ARBA00004718"/>
    </source>
</evidence>
<keyword evidence="7" id="KW-0862">Zinc</keyword>
<keyword evidence="3" id="KW-0808">Transferase</keyword>
<dbReference type="GO" id="GO:0016925">
    <property type="term" value="P:protein sumoylation"/>
    <property type="evidence" value="ECO:0007669"/>
    <property type="project" value="TreeGrafter"/>
</dbReference>
<reference evidence="11" key="2">
    <citation type="submission" date="2021-09" db="EMBL/GenBank/DDBJ databases">
        <authorList>
            <person name="Jia N."/>
            <person name="Wang J."/>
            <person name="Shi W."/>
            <person name="Du L."/>
            <person name="Sun Y."/>
            <person name="Zhan W."/>
            <person name="Jiang J."/>
            <person name="Wang Q."/>
            <person name="Zhang B."/>
            <person name="Ji P."/>
            <person name="Sakyi L.B."/>
            <person name="Cui X."/>
            <person name="Yuan T."/>
            <person name="Jiang B."/>
            <person name="Yang W."/>
            <person name="Lam T.T.-Y."/>
            <person name="Chang Q."/>
            <person name="Ding S."/>
            <person name="Wang X."/>
            <person name="Zhu J."/>
            <person name="Ruan X."/>
            <person name="Zhao L."/>
            <person name="Wei J."/>
            <person name="Que T."/>
            <person name="Du C."/>
            <person name="Cheng J."/>
            <person name="Dai P."/>
            <person name="Han X."/>
            <person name="Huang E."/>
            <person name="Gao Y."/>
            <person name="Liu J."/>
            <person name="Shao H."/>
            <person name="Ye R."/>
            <person name="Li L."/>
            <person name="Wei W."/>
            <person name="Wang X."/>
            <person name="Wang C."/>
            <person name="Huo Q."/>
            <person name="Li W."/>
            <person name="Guo W."/>
            <person name="Chen H."/>
            <person name="Chen S."/>
            <person name="Zhou L."/>
            <person name="Zhou L."/>
            <person name="Ni X."/>
            <person name="Tian J."/>
            <person name="Zhou Y."/>
            <person name="Sheng Y."/>
            <person name="Liu T."/>
            <person name="Pan Y."/>
            <person name="Xia L."/>
            <person name="Li J."/>
            <person name="Zhao F."/>
            <person name="Cao W."/>
        </authorList>
    </citation>
    <scope>NUCLEOTIDE SEQUENCE</scope>
    <source>
        <strain evidence="11">Rmic-2018</strain>
        <tissue evidence="11">Larvae</tissue>
    </source>
</reference>
<dbReference type="PROSITE" id="PS51466">
    <property type="entry name" value="PINIT"/>
    <property type="match status" value="1"/>
</dbReference>
<feature type="domain" description="SP-RING-type" evidence="9">
    <location>
        <begin position="201"/>
        <end position="282"/>
    </location>
</feature>
<gene>
    <name evidence="11" type="ORF">HPB51_002043</name>
</gene>
<dbReference type="VEuPathDB" id="VectorBase:LOC119168257"/>
<dbReference type="PROSITE" id="PS51044">
    <property type="entry name" value="ZF_SP_RING"/>
    <property type="match status" value="1"/>
</dbReference>
<keyword evidence="4" id="KW-0479">Metal-binding</keyword>
<keyword evidence="12" id="KW-1185">Reference proteome</keyword>
<dbReference type="AlphaFoldDB" id="A0A9J6DYW7"/>
<evidence type="ECO:0000256" key="8">
    <source>
        <dbReference type="PROSITE-ProRule" id="PRU00452"/>
    </source>
</evidence>
<evidence type="ECO:0000256" key="3">
    <source>
        <dbReference type="ARBA" id="ARBA00022679"/>
    </source>
</evidence>
<evidence type="ECO:0000259" key="9">
    <source>
        <dbReference type="PROSITE" id="PS51044"/>
    </source>
</evidence>
<dbReference type="Pfam" id="PF02891">
    <property type="entry name" value="zf-MIZ"/>
    <property type="match status" value="1"/>
</dbReference>
<comment type="caution">
    <text evidence="11">The sequence shown here is derived from an EMBL/GenBank/DDBJ whole genome shotgun (WGS) entry which is preliminary data.</text>
</comment>
<dbReference type="GO" id="GO:0000785">
    <property type="term" value="C:chromatin"/>
    <property type="evidence" value="ECO:0007669"/>
    <property type="project" value="TreeGrafter"/>
</dbReference>
<dbReference type="GO" id="GO:0061665">
    <property type="term" value="F:SUMO ligase activity"/>
    <property type="evidence" value="ECO:0007669"/>
    <property type="project" value="TreeGrafter"/>
</dbReference>
<keyword evidence="6" id="KW-0833">Ubl conjugation pathway</keyword>
<proteinExistence type="inferred from homology"/>
<dbReference type="InterPro" id="IPR013083">
    <property type="entry name" value="Znf_RING/FYVE/PHD"/>
</dbReference>
<dbReference type="PANTHER" id="PTHR10782:SF94">
    <property type="entry name" value="SUPPRESSOR OF VARIEGATION 2-10, ISOFORM I"/>
    <property type="match status" value="1"/>
</dbReference>
<dbReference type="InterPro" id="IPR004181">
    <property type="entry name" value="Znf_MIZ"/>
</dbReference>
<dbReference type="PANTHER" id="PTHR10782">
    <property type="entry name" value="ZINC FINGER MIZ DOMAIN-CONTAINING PROTEIN"/>
    <property type="match status" value="1"/>
</dbReference>
<dbReference type="Gene3D" id="3.30.40.10">
    <property type="entry name" value="Zinc/RING finger domain, C3HC4 (zinc finger)"/>
    <property type="match status" value="1"/>
</dbReference>
<evidence type="ECO:0000256" key="4">
    <source>
        <dbReference type="ARBA" id="ARBA00022723"/>
    </source>
</evidence>
<organism evidence="11 12">
    <name type="scientific">Rhipicephalus microplus</name>
    <name type="common">Cattle tick</name>
    <name type="synonym">Boophilus microplus</name>
    <dbReference type="NCBI Taxonomy" id="6941"/>
    <lineage>
        <taxon>Eukaryota</taxon>
        <taxon>Metazoa</taxon>
        <taxon>Ecdysozoa</taxon>
        <taxon>Arthropoda</taxon>
        <taxon>Chelicerata</taxon>
        <taxon>Arachnida</taxon>
        <taxon>Acari</taxon>
        <taxon>Parasitiformes</taxon>
        <taxon>Ixodida</taxon>
        <taxon>Ixodoidea</taxon>
        <taxon>Ixodidae</taxon>
        <taxon>Rhipicephalinae</taxon>
        <taxon>Rhipicephalus</taxon>
        <taxon>Boophilus</taxon>
    </lineage>
</organism>
<accession>A0A9J6DYW7</accession>
<dbReference type="GO" id="GO:0003712">
    <property type="term" value="F:transcription coregulator activity"/>
    <property type="evidence" value="ECO:0007669"/>
    <property type="project" value="TreeGrafter"/>
</dbReference>
<name>A0A9J6DYW7_RHIMP</name>
<protein>
    <recommendedName>
        <fullName evidence="13">Zn-finger transcription factor</fullName>
    </recommendedName>
</protein>
<dbReference type="CDD" id="cd16650">
    <property type="entry name" value="SP-RING_PIAS-like"/>
    <property type="match status" value="1"/>
</dbReference>
<dbReference type="SUPFAM" id="SSF57850">
    <property type="entry name" value="RING/U-box"/>
    <property type="match status" value="1"/>
</dbReference>
<dbReference type="GO" id="GO:0008270">
    <property type="term" value="F:zinc ion binding"/>
    <property type="evidence" value="ECO:0007669"/>
    <property type="project" value="UniProtKB-KW"/>
</dbReference>
<sequence length="312" mass="35327">MSWARPPVYFQRHPFYDVLATLLPATPIKCDGRLRHERSRFNQRFQFHFLARHMNDIRASLTSNTGKDSELEVQVLVRLFTDEGSGALEDNYPANFSLKVNNRACALPPSISVPAPGGTTLRVRPPVNIVSNCFLYPRVKNDLLLVWQPEADRQYFVGVFLVRRQSTVTALRKLQQKRVKRAAHTSAQTLELIKAPERASGGDDIEVTRVAASLTCPLSKVRMRVPCRALGCRHIQCFDAHSYLQSNETRPTWMCPVCGGRAAFSSLVVDQLFVHIIEKAPADCDSVVIRKDGFWYPSRKDDCPTWRSLVIC</sequence>
<dbReference type="InterPro" id="IPR023321">
    <property type="entry name" value="PINIT"/>
</dbReference>
<evidence type="ECO:0000313" key="12">
    <source>
        <dbReference type="Proteomes" id="UP000821866"/>
    </source>
</evidence>
<evidence type="ECO:0000313" key="11">
    <source>
        <dbReference type="EMBL" id="KAH8027098.1"/>
    </source>
</evidence>
<dbReference type="OMA" id="ICASPEC"/>
<evidence type="ECO:0008006" key="13">
    <source>
        <dbReference type="Google" id="ProtNLM"/>
    </source>
</evidence>
<dbReference type="EMBL" id="JABSTU010000006">
    <property type="protein sequence ID" value="KAH8027098.1"/>
    <property type="molecule type" value="Genomic_DNA"/>
</dbReference>
<keyword evidence="5 8" id="KW-0863">Zinc-finger</keyword>
<dbReference type="Pfam" id="PF14324">
    <property type="entry name" value="PINIT"/>
    <property type="match status" value="1"/>
</dbReference>
<dbReference type="GO" id="GO:0006357">
    <property type="term" value="P:regulation of transcription by RNA polymerase II"/>
    <property type="evidence" value="ECO:0007669"/>
    <property type="project" value="TreeGrafter"/>
</dbReference>
<dbReference type="Proteomes" id="UP000821866">
    <property type="component" value="Chromosome 4"/>
</dbReference>
<evidence type="ECO:0000256" key="2">
    <source>
        <dbReference type="ARBA" id="ARBA00005383"/>
    </source>
</evidence>
<evidence type="ECO:0000256" key="6">
    <source>
        <dbReference type="ARBA" id="ARBA00022786"/>
    </source>
</evidence>